<comment type="caution">
    <text evidence="5">The sequence shown here is derived from an EMBL/GenBank/DDBJ whole genome shotgun (WGS) entry which is preliminary data.</text>
</comment>
<keyword evidence="2" id="KW-1133">Transmembrane helix</keyword>
<dbReference type="InterPro" id="IPR011990">
    <property type="entry name" value="TPR-like_helical_dom_sf"/>
</dbReference>
<sequence>MKILKWLFSLSLLVPTLSFGSTISELTPLAEQHNVRAQFQLANLYETSSTQQDYEQALYWYLQAAKQEHVQSQFSLATLYLKGLGVEPDLSQALYWLTKLSLEGNIDAQVAIATIYEKTQEKPNNLDMAELWYLIAQPHSEMADIGYSRVLEAKFNQRKAQQVSSLDQLDIAFEPGNQGFDSTSSNVSSKPSSTAHQAYSNQLFVVIFIVISALISLFVKRRKNSKILTEKGHSETLAETVQSQAKTIKQQKRQMETLFKQVKRLQQPNQPNQPNPQEQKLAIACAIFGFQPKQLPDQKKIKTRYKQLSKVYHPDLSGSEDEMKRLNNALKIISTNLKQK</sequence>
<dbReference type="Gene3D" id="1.10.287.110">
    <property type="entry name" value="DnaJ domain"/>
    <property type="match status" value="1"/>
</dbReference>
<gene>
    <name evidence="5" type="ORF">KP803_17580</name>
</gene>
<dbReference type="Proteomes" id="UP001139559">
    <property type="component" value="Unassembled WGS sequence"/>
</dbReference>
<feature type="signal peptide" evidence="3">
    <location>
        <begin position="1"/>
        <end position="20"/>
    </location>
</feature>
<dbReference type="CDD" id="cd06257">
    <property type="entry name" value="DnaJ"/>
    <property type="match status" value="1"/>
</dbReference>
<evidence type="ECO:0000256" key="2">
    <source>
        <dbReference type="SAM" id="Phobius"/>
    </source>
</evidence>
<dbReference type="InterPro" id="IPR006597">
    <property type="entry name" value="Sel1-like"/>
</dbReference>
<dbReference type="PROSITE" id="PS50076">
    <property type="entry name" value="DNAJ_2"/>
    <property type="match status" value="1"/>
</dbReference>
<dbReference type="SMART" id="SM00271">
    <property type="entry name" value="DnaJ"/>
    <property type="match status" value="1"/>
</dbReference>
<name>A0A9X1XQ32_9VIBR</name>
<dbReference type="PANTHER" id="PTHR11102:SF160">
    <property type="entry name" value="ERAD-ASSOCIATED E3 UBIQUITIN-PROTEIN LIGASE COMPONENT HRD3"/>
    <property type="match status" value="1"/>
</dbReference>
<keyword evidence="2" id="KW-0812">Transmembrane</keyword>
<feature type="domain" description="J" evidence="4">
    <location>
        <begin position="283"/>
        <end position="340"/>
    </location>
</feature>
<dbReference type="SMART" id="SM00671">
    <property type="entry name" value="SEL1"/>
    <property type="match status" value="2"/>
</dbReference>
<dbReference type="Pfam" id="PF08238">
    <property type="entry name" value="Sel1"/>
    <property type="match status" value="2"/>
</dbReference>
<dbReference type="InterPro" id="IPR001623">
    <property type="entry name" value="DnaJ_domain"/>
</dbReference>
<keyword evidence="3" id="KW-0732">Signal</keyword>
<keyword evidence="1" id="KW-0143">Chaperone</keyword>
<evidence type="ECO:0000259" key="4">
    <source>
        <dbReference type="PROSITE" id="PS50076"/>
    </source>
</evidence>
<feature type="chain" id="PRO_5040854638" evidence="3">
    <location>
        <begin position="21"/>
        <end position="340"/>
    </location>
</feature>
<dbReference type="InterPro" id="IPR050767">
    <property type="entry name" value="Sel1_AlgK"/>
</dbReference>
<protein>
    <submittedName>
        <fullName evidence="5">J domain-containing protein</fullName>
    </submittedName>
</protein>
<keyword evidence="2" id="KW-0472">Membrane</keyword>
<dbReference type="RefSeq" id="WP_248010176.1">
    <property type="nucleotide sequence ID" value="NZ_JAJHVV010000012.1"/>
</dbReference>
<feature type="transmembrane region" description="Helical" evidence="2">
    <location>
        <begin position="199"/>
        <end position="219"/>
    </location>
</feature>
<dbReference type="SUPFAM" id="SSF46565">
    <property type="entry name" value="Chaperone J-domain"/>
    <property type="match status" value="1"/>
</dbReference>
<dbReference type="AlphaFoldDB" id="A0A9X1XQ32"/>
<organism evidence="5 6">
    <name type="scientific">Vibrio amylolyticus</name>
    <dbReference type="NCBI Taxonomy" id="2847292"/>
    <lineage>
        <taxon>Bacteria</taxon>
        <taxon>Pseudomonadati</taxon>
        <taxon>Pseudomonadota</taxon>
        <taxon>Gammaproteobacteria</taxon>
        <taxon>Vibrionales</taxon>
        <taxon>Vibrionaceae</taxon>
        <taxon>Vibrio</taxon>
    </lineage>
</organism>
<proteinExistence type="predicted"/>
<keyword evidence="6" id="KW-1185">Reference proteome</keyword>
<evidence type="ECO:0000256" key="1">
    <source>
        <dbReference type="ARBA" id="ARBA00023186"/>
    </source>
</evidence>
<evidence type="ECO:0000313" key="6">
    <source>
        <dbReference type="Proteomes" id="UP001139559"/>
    </source>
</evidence>
<evidence type="ECO:0000313" key="5">
    <source>
        <dbReference type="EMBL" id="MCK6265093.1"/>
    </source>
</evidence>
<dbReference type="SUPFAM" id="SSF81901">
    <property type="entry name" value="HCP-like"/>
    <property type="match status" value="1"/>
</dbReference>
<dbReference type="EMBL" id="JAJHVV010000012">
    <property type="protein sequence ID" value="MCK6265093.1"/>
    <property type="molecule type" value="Genomic_DNA"/>
</dbReference>
<evidence type="ECO:0000256" key="3">
    <source>
        <dbReference type="SAM" id="SignalP"/>
    </source>
</evidence>
<accession>A0A9X1XQ32</accession>
<reference evidence="5" key="1">
    <citation type="submission" date="2021-11" db="EMBL/GenBank/DDBJ databases">
        <title>Vibrio ZSDE26 sp. nov. and Vibrio ZSDZ34 sp. nov., isolated from coastal seawater in Qingdao.</title>
        <authorList>
            <person name="Zhang P."/>
        </authorList>
    </citation>
    <scope>NUCLEOTIDE SEQUENCE</scope>
    <source>
        <strain evidence="5">ZSDE26</strain>
    </source>
</reference>
<dbReference type="Gene3D" id="1.25.40.10">
    <property type="entry name" value="Tetratricopeptide repeat domain"/>
    <property type="match status" value="1"/>
</dbReference>
<dbReference type="InterPro" id="IPR036869">
    <property type="entry name" value="J_dom_sf"/>
</dbReference>
<dbReference type="PANTHER" id="PTHR11102">
    <property type="entry name" value="SEL-1-LIKE PROTEIN"/>
    <property type="match status" value="1"/>
</dbReference>